<reference evidence="2 3" key="1">
    <citation type="journal article" date="2015" name="Stand. Genomic Sci.">
        <title>Genomic Encyclopedia of Bacterial and Archaeal Type Strains, Phase III: the genomes of soil and plant-associated and newly described type strains.</title>
        <authorList>
            <person name="Whitman W.B."/>
            <person name="Woyke T."/>
            <person name="Klenk H.P."/>
            <person name="Zhou Y."/>
            <person name="Lilburn T.G."/>
            <person name="Beck B.J."/>
            <person name="De Vos P."/>
            <person name="Vandamme P."/>
            <person name="Eisen J.A."/>
            <person name="Garrity G."/>
            <person name="Hugenholtz P."/>
            <person name="Kyrpides N.C."/>
        </authorList>
    </citation>
    <scope>NUCLEOTIDE SEQUENCE [LARGE SCALE GENOMIC DNA]</scope>
    <source>
        <strain evidence="2 3">VKM Ac-2572</strain>
    </source>
</reference>
<evidence type="ECO:0000313" key="2">
    <source>
        <dbReference type="EMBL" id="TCO13878.1"/>
    </source>
</evidence>
<protein>
    <submittedName>
        <fullName evidence="2">Acetyltransferase (GNAT) family protein</fullName>
    </submittedName>
</protein>
<gene>
    <name evidence="2" type="ORF">EV652_12538</name>
</gene>
<dbReference type="Pfam" id="PF00583">
    <property type="entry name" value="Acetyltransf_1"/>
    <property type="match status" value="1"/>
</dbReference>
<organism evidence="2 3">
    <name type="scientific">Kribbella steppae</name>
    <dbReference type="NCBI Taxonomy" id="2512223"/>
    <lineage>
        <taxon>Bacteria</taxon>
        <taxon>Bacillati</taxon>
        <taxon>Actinomycetota</taxon>
        <taxon>Actinomycetes</taxon>
        <taxon>Propionibacteriales</taxon>
        <taxon>Kribbellaceae</taxon>
        <taxon>Kribbella</taxon>
    </lineage>
</organism>
<dbReference type="Proteomes" id="UP000294508">
    <property type="component" value="Unassembled WGS sequence"/>
</dbReference>
<dbReference type="RefSeq" id="WP_158441546.1">
    <property type="nucleotide sequence ID" value="NZ_SLWN01000025.1"/>
</dbReference>
<dbReference type="InterPro" id="IPR000182">
    <property type="entry name" value="GNAT_dom"/>
</dbReference>
<dbReference type="GO" id="GO:0016747">
    <property type="term" value="F:acyltransferase activity, transferring groups other than amino-acyl groups"/>
    <property type="evidence" value="ECO:0007669"/>
    <property type="project" value="InterPro"/>
</dbReference>
<proteinExistence type="predicted"/>
<sequence length="164" mass="18914">MIVEALAVDDWEILRDVRLRALKDSPAAYISTYEEVASWTESQWRDCFATAVWVVPRIGRRIIGVACSLRDDERPVNERYLESVWVERGHRRTGVLRAILRYLAELEPDVEDWFLWVLDGNAEARAVYERLGFEPTGESQPLADASGRAEVRFRLKTLYPGESD</sequence>
<dbReference type="PROSITE" id="PS51186">
    <property type="entry name" value="GNAT"/>
    <property type="match status" value="1"/>
</dbReference>
<name>A0A4R2GU62_9ACTN</name>
<dbReference type="Gene3D" id="3.40.630.30">
    <property type="match status" value="1"/>
</dbReference>
<dbReference type="InterPro" id="IPR016181">
    <property type="entry name" value="Acyl_CoA_acyltransferase"/>
</dbReference>
<comment type="caution">
    <text evidence="2">The sequence shown here is derived from an EMBL/GenBank/DDBJ whole genome shotgun (WGS) entry which is preliminary data.</text>
</comment>
<feature type="domain" description="N-acetyltransferase" evidence="1">
    <location>
        <begin position="1"/>
        <end position="158"/>
    </location>
</feature>
<evidence type="ECO:0000313" key="3">
    <source>
        <dbReference type="Proteomes" id="UP000294508"/>
    </source>
</evidence>
<keyword evidence="3" id="KW-1185">Reference proteome</keyword>
<dbReference type="OrthoDB" id="9799092at2"/>
<evidence type="ECO:0000259" key="1">
    <source>
        <dbReference type="PROSITE" id="PS51186"/>
    </source>
</evidence>
<dbReference type="AlphaFoldDB" id="A0A4R2GU62"/>
<keyword evidence="2" id="KW-0808">Transferase</keyword>
<dbReference type="EMBL" id="SLWN01000025">
    <property type="protein sequence ID" value="TCO13878.1"/>
    <property type="molecule type" value="Genomic_DNA"/>
</dbReference>
<dbReference type="SUPFAM" id="SSF55729">
    <property type="entry name" value="Acyl-CoA N-acyltransferases (Nat)"/>
    <property type="match status" value="1"/>
</dbReference>
<accession>A0A4R2GU62</accession>